<accession>A0A6J8C401</accession>
<sequence length="181" mass="20110">MPADCVYSNISICENTGKKRFSKEEASAARRPLQYIMQIDGETLEEFAEQVHLLTKNMTMYFRSNDDIIDQIDTGAFLRGCQEEDRVRPLGSRLTQEEESLNELVVRRNVGRSLVIPAAVNSIPSKAIIDTAVMITLVSSSLISNIQENCESVLLKGNGPQPVTDIFVTNIANSIGNFTMH</sequence>
<organism evidence="1 2">
    <name type="scientific">Mytilus coruscus</name>
    <name type="common">Sea mussel</name>
    <dbReference type="NCBI Taxonomy" id="42192"/>
    <lineage>
        <taxon>Eukaryota</taxon>
        <taxon>Metazoa</taxon>
        <taxon>Spiralia</taxon>
        <taxon>Lophotrochozoa</taxon>
        <taxon>Mollusca</taxon>
        <taxon>Bivalvia</taxon>
        <taxon>Autobranchia</taxon>
        <taxon>Pteriomorphia</taxon>
        <taxon>Mytilida</taxon>
        <taxon>Mytiloidea</taxon>
        <taxon>Mytilidae</taxon>
        <taxon>Mytilinae</taxon>
        <taxon>Mytilus</taxon>
    </lineage>
</organism>
<evidence type="ECO:0000313" key="2">
    <source>
        <dbReference type="Proteomes" id="UP000507470"/>
    </source>
</evidence>
<keyword evidence="2" id="KW-1185">Reference proteome</keyword>
<proteinExistence type="predicted"/>
<protein>
    <submittedName>
        <fullName evidence="1">Uncharacterized protein</fullName>
    </submittedName>
</protein>
<dbReference type="Proteomes" id="UP000507470">
    <property type="component" value="Unassembled WGS sequence"/>
</dbReference>
<reference evidence="1 2" key="1">
    <citation type="submission" date="2020-06" db="EMBL/GenBank/DDBJ databases">
        <authorList>
            <person name="Li R."/>
            <person name="Bekaert M."/>
        </authorList>
    </citation>
    <scope>NUCLEOTIDE SEQUENCE [LARGE SCALE GENOMIC DNA]</scope>
    <source>
        <strain evidence="2">wild</strain>
    </source>
</reference>
<gene>
    <name evidence="1" type="ORF">MCOR_26017</name>
</gene>
<name>A0A6J8C401_MYTCO</name>
<dbReference type="AlphaFoldDB" id="A0A6J8C401"/>
<dbReference type="EMBL" id="CACVKT020004646">
    <property type="protein sequence ID" value="CAC5390973.1"/>
    <property type="molecule type" value="Genomic_DNA"/>
</dbReference>
<evidence type="ECO:0000313" key="1">
    <source>
        <dbReference type="EMBL" id="CAC5390973.1"/>
    </source>
</evidence>